<protein>
    <submittedName>
        <fullName evidence="1">Uncharacterized protein</fullName>
    </submittedName>
</protein>
<sequence length="1089" mass="122281">MDLPTQEERVEWAISQRQLSKRGAYNLVHRDIWGPREKSMANPWSPSNPMGTVILRLAENSLLHHEVAEFIKNQVEISHDHMLSVCIHVLPANHLTYSTGPRGSLRLRRALSSFMNEEFHPRREVTSDNLFITPGLASGLDAIAWSICDEGEGILIPQPFYNGFSFDLLNRSNTRVVGVSYEGVEGCTGLDDLFRPEVNRRALESALFRARRAGVTVRALLISNPHNPLGRCYPPETLVEFASFCSRNGLHFLSDEIYAKSVFPNPAITGHASFVSVLSLDLHDVISSDLLHVLYGASKDFCANGLRLGMVYTRNEAILGAMSSISMFSWSPHVLQDVWAAMLENRAWLARFMDKKNKLMVENYKVATSFLQRHNIKYFEMNAGLFIWVDLRHLYIPKSSYQQPSYTMLKVTSENASVSRQRELNIIETFLKHGIMISPGSAYVRKKANRSSSKRPQRAVSSLAERQHMPSLCEASAAEAGRRIAGSKHTEDNPSVTPLRQNAQGEESIFPSPLLRPHIGPIQSEIGRVEPNSQPHRAVDTTNLAYIVEVVHRPKDGVTEPLRVHYPIPASIVDQSATAFGSKAAGEPISLQEALKTPAPEVSDQLVRAFFEIIHVAYPVFDRQKFTHSYLHGQVSPLVLQTIFFLGFTVVGESTIQASGFSDRAAARRTYYRHAKALYDADYGTDIMNVVAVLLLFGFWWAGHDEQKDTCHWVGCATTFAQSLGMHRSTSQSALTPQMKSLRKRIWWAIYTRDRHTSAAFGRPCRIRDEDCDIEPLTKDDFMFDRNYEERLIPAQQEFHISYVMEMSRLAALFGDVLVAEFSPRRAAEERFDTKVLKSNLLQWESQLPNCLRMSSLDGLLGAPFWASMLHFNYQYFQILLFRPKSIEILSPEDVERDKRARMAADAITRNAEDQLAAETIRSGQIHLVPALFGALSIHTIVICRQDPVRRQLAENKSRQCLLALGELSQSWPVRIWISKSFVSLMTRLTGQGSSASDRAIVNVSSSIRTTTPEDTSIDGSQSASGIPSSGQVVANSVGIDNFEPQGFQGYDGLSQATDQLFYDNFWTSYLDTAFDVDLLIHPTTGSPQ</sequence>
<dbReference type="Proteomes" id="UP000805649">
    <property type="component" value="Unassembled WGS sequence"/>
</dbReference>
<name>A0ACC3YTB1_COLTU</name>
<evidence type="ECO:0000313" key="2">
    <source>
        <dbReference type="Proteomes" id="UP000805649"/>
    </source>
</evidence>
<accession>A0ACC3YTB1</accession>
<comment type="caution">
    <text evidence="1">The sequence shown here is derived from an EMBL/GenBank/DDBJ whole genome shotgun (WGS) entry which is preliminary data.</text>
</comment>
<reference evidence="1 2" key="1">
    <citation type="journal article" date="2020" name="Phytopathology">
        <title>Genome Sequence Resources of Colletotrichum truncatum, C. plurivorum, C. musicola, and C. sojae: Four Species Pathogenic to Soybean (Glycine max).</title>
        <authorList>
            <person name="Rogerio F."/>
            <person name="Boufleur T.R."/>
            <person name="Ciampi-Guillardi M."/>
            <person name="Sukno S.A."/>
            <person name="Thon M.R."/>
            <person name="Massola Junior N.S."/>
            <person name="Baroncelli R."/>
        </authorList>
    </citation>
    <scope>NUCLEOTIDE SEQUENCE [LARGE SCALE GENOMIC DNA]</scope>
    <source>
        <strain evidence="1 2">CMES1059</strain>
    </source>
</reference>
<organism evidence="1 2">
    <name type="scientific">Colletotrichum truncatum</name>
    <name type="common">Anthracnose fungus</name>
    <name type="synonym">Colletotrichum capsici</name>
    <dbReference type="NCBI Taxonomy" id="5467"/>
    <lineage>
        <taxon>Eukaryota</taxon>
        <taxon>Fungi</taxon>
        <taxon>Dikarya</taxon>
        <taxon>Ascomycota</taxon>
        <taxon>Pezizomycotina</taxon>
        <taxon>Sordariomycetes</taxon>
        <taxon>Hypocreomycetidae</taxon>
        <taxon>Glomerellales</taxon>
        <taxon>Glomerellaceae</taxon>
        <taxon>Colletotrichum</taxon>
        <taxon>Colletotrichum truncatum species complex</taxon>
    </lineage>
</organism>
<evidence type="ECO:0000313" key="1">
    <source>
        <dbReference type="EMBL" id="KAL0935183.1"/>
    </source>
</evidence>
<proteinExistence type="predicted"/>
<dbReference type="EMBL" id="VUJX02000006">
    <property type="protein sequence ID" value="KAL0935183.1"/>
    <property type="molecule type" value="Genomic_DNA"/>
</dbReference>
<keyword evidence="2" id="KW-1185">Reference proteome</keyword>
<gene>
    <name evidence="1" type="ORF">CTRU02_209774</name>
</gene>